<reference evidence="1 2" key="1">
    <citation type="submission" date="2024-01" db="EMBL/GenBank/DDBJ databases">
        <title>A draft genome for the cacao thread blight pathogen Marasmiellus scandens.</title>
        <authorList>
            <person name="Baruah I.K."/>
            <person name="Leung J."/>
            <person name="Bukari Y."/>
            <person name="Amoako-Attah I."/>
            <person name="Meinhardt L.W."/>
            <person name="Bailey B.A."/>
            <person name="Cohen S.P."/>
        </authorList>
    </citation>
    <scope>NUCLEOTIDE SEQUENCE [LARGE SCALE GENOMIC DNA]</scope>
    <source>
        <strain evidence="1 2">GH-19</strain>
    </source>
</reference>
<name>A0ABR1INP0_9AGAR</name>
<keyword evidence="2" id="KW-1185">Reference proteome</keyword>
<organism evidence="1 2">
    <name type="scientific">Marasmiellus scandens</name>
    <dbReference type="NCBI Taxonomy" id="2682957"/>
    <lineage>
        <taxon>Eukaryota</taxon>
        <taxon>Fungi</taxon>
        <taxon>Dikarya</taxon>
        <taxon>Basidiomycota</taxon>
        <taxon>Agaricomycotina</taxon>
        <taxon>Agaricomycetes</taxon>
        <taxon>Agaricomycetidae</taxon>
        <taxon>Agaricales</taxon>
        <taxon>Marasmiineae</taxon>
        <taxon>Omphalotaceae</taxon>
        <taxon>Marasmiellus</taxon>
    </lineage>
</organism>
<proteinExistence type="predicted"/>
<sequence length="330" mass="37405">MGGYAEINQKLYFYTSCLLSDPFSSSNFLSDQSHTIDTLFARVKEALSSYSQSKDTDYATRIWNAASQWQQCKSLLVLHHFVTSGLPELAQLLFSLYFEDSTFLSKTYPQLAQLVIAIVEQTMQHHAAYHTKHHRNAKDIQIHITGTVSDSEDTNPKNEKPKLLFPNQLHGLCPNQDFDGDISWEISTTRVPAKQEKFQSFIEDIFSDIVLHYVILPYLKRFNKGQINQSASQKENALLKEYLLRGAVLQAIVDVLDDESIFASNGISKILYTSHPSIGSLWDTDLGVPKIAACLRSDPDKHIQHICKWIVDNVSSDTIDRAHDLGFEVH</sequence>
<evidence type="ECO:0000313" key="1">
    <source>
        <dbReference type="EMBL" id="KAK7434800.1"/>
    </source>
</evidence>
<protein>
    <submittedName>
        <fullName evidence="1">Uncharacterized protein</fullName>
    </submittedName>
</protein>
<dbReference type="EMBL" id="JBANRG010000116">
    <property type="protein sequence ID" value="KAK7434800.1"/>
    <property type="molecule type" value="Genomic_DNA"/>
</dbReference>
<comment type="caution">
    <text evidence="1">The sequence shown here is derived from an EMBL/GenBank/DDBJ whole genome shotgun (WGS) entry which is preliminary data.</text>
</comment>
<dbReference type="Proteomes" id="UP001498398">
    <property type="component" value="Unassembled WGS sequence"/>
</dbReference>
<evidence type="ECO:0000313" key="2">
    <source>
        <dbReference type="Proteomes" id="UP001498398"/>
    </source>
</evidence>
<gene>
    <name evidence="1" type="ORF">VKT23_019987</name>
</gene>
<accession>A0ABR1INP0</accession>